<reference evidence="4" key="2">
    <citation type="submission" date="2019-10" db="EMBL/GenBank/DDBJ databases">
        <title>A de novo genome assembly of a pear dwarfing rootstock.</title>
        <authorList>
            <person name="Wang F."/>
            <person name="Wang J."/>
            <person name="Li S."/>
            <person name="Zhang Y."/>
            <person name="Fang M."/>
            <person name="Ma L."/>
            <person name="Zhao Y."/>
            <person name="Jiang S."/>
        </authorList>
    </citation>
    <scope>NUCLEOTIDE SEQUENCE [LARGE SCALE GENOMIC DNA]</scope>
</reference>
<dbReference type="SUPFAM" id="SSF63491">
    <property type="entry name" value="BAG domain"/>
    <property type="match status" value="1"/>
</dbReference>
<dbReference type="PANTHER" id="PTHR12329">
    <property type="entry name" value="BCL2-ASSOCIATED ATHANOGENE"/>
    <property type="match status" value="1"/>
</dbReference>
<keyword evidence="1" id="KW-0143">Chaperone</keyword>
<dbReference type="Proteomes" id="UP000327157">
    <property type="component" value="Chromosome 5"/>
</dbReference>
<reference evidence="3 4" key="1">
    <citation type="submission" date="2019-09" db="EMBL/GenBank/DDBJ databases">
        <authorList>
            <person name="Ou C."/>
        </authorList>
    </citation>
    <scope>NUCLEOTIDE SEQUENCE [LARGE SCALE GENOMIC DNA]</scope>
    <source>
        <strain evidence="3">S2</strain>
        <tissue evidence="3">Leaf</tissue>
    </source>
</reference>
<dbReference type="InterPro" id="IPR039773">
    <property type="entry name" value="BAG_chaperone_regulator"/>
</dbReference>
<comment type="caution">
    <text evidence="3">The sequence shown here is derived from an EMBL/GenBank/DDBJ whole genome shotgun (WGS) entry which is preliminary data.</text>
</comment>
<name>A0A5N5I7C0_9ROSA</name>
<dbReference type="GO" id="GO:0050821">
    <property type="term" value="P:protein stabilization"/>
    <property type="evidence" value="ECO:0007669"/>
    <property type="project" value="TreeGrafter"/>
</dbReference>
<accession>A0A5N5I7C0</accession>
<proteinExistence type="predicted"/>
<keyword evidence="4" id="KW-1185">Reference proteome</keyword>
<dbReference type="GO" id="GO:0000774">
    <property type="term" value="F:adenyl-nucleotide exchange factor activity"/>
    <property type="evidence" value="ECO:0007669"/>
    <property type="project" value="TreeGrafter"/>
</dbReference>
<reference evidence="3 4" key="3">
    <citation type="submission" date="2019-11" db="EMBL/GenBank/DDBJ databases">
        <title>A de novo genome assembly of a pear dwarfing rootstock.</title>
        <authorList>
            <person name="Wang F."/>
            <person name="Wang J."/>
            <person name="Li S."/>
            <person name="Zhang Y."/>
            <person name="Fang M."/>
            <person name="Ma L."/>
            <person name="Zhao Y."/>
            <person name="Jiang S."/>
        </authorList>
    </citation>
    <scope>NUCLEOTIDE SEQUENCE [LARGE SCALE GENOMIC DNA]</scope>
    <source>
        <strain evidence="3">S2</strain>
        <tissue evidence="3">Leaf</tissue>
    </source>
</reference>
<dbReference type="AlphaFoldDB" id="A0A5N5I7C0"/>
<feature type="domain" description="BAG" evidence="2">
    <location>
        <begin position="27"/>
        <end position="84"/>
    </location>
</feature>
<organism evidence="3 4">
    <name type="scientific">Pyrus ussuriensis x Pyrus communis</name>
    <dbReference type="NCBI Taxonomy" id="2448454"/>
    <lineage>
        <taxon>Eukaryota</taxon>
        <taxon>Viridiplantae</taxon>
        <taxon>Streptophyta</taxon>
        <taxon>Embryophyta</taxon>
        <taxon>Tracheophyta</taxon>
        <taxon>Spermatophyta</taxon>
        <taxon>Magnoliopsida</taxon>
        <taxon>eudicotyledons</taxon>
        <taxon>Gunneridae</taxon>
        <taxon>Pentapetalae</taxon>
        <taxon>rosids</taxon>
        <taxon>fabids</taxon>
        <taxon>Rosales</taxon>
        <taxon>Rosaceae</taxon>
        <taxon>Amygdaloideae</taxon>
        <taxon>Maleae</taxon>
        <taxon>Pyrus</taxon>
    </lineage>
</organism>
<dbReference type="OrthoDB" id="1937963at2759"/>
<dbReference type="EMBL" id="SMOL01000004">
    <property type="protein sequence ID" value="KAB2635688.1"/>
    <property type="molecule type" value="Genomic_DNA"/>
</dbReference>
<protein>
    <submittedName>
        <fullName evidence="3">BAG family molecular chaperone regulator 1</fullName>
    </submittedName>
</protein>
<dbReference type="Pfam" id="PF02179">
    <property type="entry name" value="BAG"/>
    <property type="match status" value="1"/>
</dbReference>
<sequence>MLVGPTGLHHQDQKLIFKDKGRASKSISEISLEVDRLAGQVSALESIISKGKNIAEQDVLVLIEQLMNQLLKLDGIMGDGEGDVQWLLLVAVLSDGNGGALDSRVTAVKRLADREARRFALLQALAASALPPWLLPLNVINKIKVCQLTPKDLIRLLASAAAFECD</sequence>
<evidence type="ECO:0000259" key="2">
    <source>
        <dbReference type="Pfam" id="PF02179"/>
    </source>
</evidence>
<evidence type="ECO:0000256" key="1">
    <source>
        <dbReference type="ARBA" id="ARBA00023186"/>
    </source>
</evidence>
<dbReference type="InterPro" id="IPR036533">
    <property type="entry name" value="BAG_dom_sf"/>
</dbReference>
<evidence type="ECO:0000313" key="4">
    <source>
        <dbReference type="Proteomes" id="UP000327157"/>
    </source>
</evidence>
<evidence type="ECO:0000313" key="3">
    <source>
        <dbReference type="EMBL" id="KAB2635688.1"/>
    </source>
</evidence>
<dbReference type="GO" id="GO:0005737">
    <property type="term" value="C:cytoplasm"/>
    <property type="evidence" value="ECO:0007669"/>
    <property type="project" value="TreeGrafter"/>
</dbReference>
<dbReference type="GO" id="GO:0051087">
    <property type="term" value="F:protein-folding chaperone binding"/>
    <property type="evidence" value="ECO:0007669"/>
    <property type="project" value="InterPro"/>
</dbReference>
<dbReference type="Gene3D" id="1.20.58.120">
    <property type="entry name" value="BAG domain"/>
    <property type="match status" value="1"/>
</dbReference>
<dbReference type="PANTHER" id="PTHR12329:SF11">
    <property type="entry name" value="BAG FAMILY MOLECULAR CHAPERONE REGULATOR 1"/>
    <property type="match status" value="1"/>
</dbReference>
<dbReference type="InterPro" id="IPR003103">
    <property type="entry name" value="BAG_domain"/>
</dbReference>
<gene>
    <name evidence="3" type="ORF">D8674_026222</name>
</gene>